<evidence type="ECO:0000313" key="2">
    <source>
        <dbReference type="EMBL" id="CAH4017070.1"/>
    </source>
</evidence>
<feature type="compositionally biased region" description="Basic and acidic residues" evidence="1">
    <location>
        <begin position="154"/>
        <end position="198"/>
    </location>
</feature>
<gene>
    <name evidence="2" type="ORF">PIBRA_LOCUS3534</name>
</gene>
<proteinExistence type="predicted"/>
<organism evidence="2 3">
    <name type="scientific">Pieris brassicae</name>
    <name type="common">White butterfly</name>
    <name type="synonym">Large white butterfly</name>
    <dbReference type="NCBI Taxonomy" id="7116"/>
    <lineage>
        <taxon>Eukaryota</taxon>
        <taxon>Metazoa</taxon>
        <taxon>Ecdysozoa</taxon>
        <taxon>Arthropoda</taxon>
        <taxon>Hexapoda</taxon>
        <taxon>Insecta</taxon>
        <taxon>Pterygota</taxon>
        <taxon>Neoptera</taxon>
        <taxon>Endopterygota</taxon>
        <taxon>Lepidoptera</taxon>
        <taxon>Glossata</taxon>
        <taxon>Ditrysia</taxon>
        <taxon>Papilionoidea</taxon>
        <taxon>Pieridae</taxon>
        <taxon>Pierinae</taxon>
        <taxon>Pieris</taxon>
    </lineage>
</organism>
<evidence type="ECO:0000313" key="3">
    <source>
        <dbReference type="Proteomes" id="UP001152562"/>
    </source>
</evidence>
<protein>
    <submittedName>
        <fullName evidence="2">Uncharacterized protein</fullName>
    </submittedName>
</protein>
<keyword evidence="3" id="KW-1185">Reference proteome</keyword>
<name>A0A9P0X8R0_PIEBR</name>
<accession>A0A9P0X8R0</accession>
<dbReference type="AlphaFoldDB" id="A0A9P0X8R0"/>
<dbReference type="Proteomes" id="UP001152562">
    <property type="component" value="Unassembled WGS sequence"/>
</dbReference>
<reference evidence="2" key="1">
    <citation type="submission" date="2022-05" db="EMBL/GenBank/DDBJ databases">
        <authorList>
            <person name="Okamura Y."/>
        </authorList>
    </citation>
    <scope>NUCLEOTIDE SEQUENCE</scope>
</reference>
<dbReference type="EMBL" id="CALOZG010000004">
    <property type="protein sequence ID" value="CAH4017070.1"/>
    <property type="molecule type" value="Genomic_DNA"/>
</dbReference>
<comment type="caution">
    <text evidence="2">The sequence shown here is derived from an EMBL/GenBank/DDBJ whole genome shotgun (WGS) entry which is preliminary data.</text>
</comment>
<feature type="region of interest" description="Disordered" evidence="1">
    <location>
        <begin position="154"/>
        <end position="232"/>
    </location>
</feature>
<sequence>MGPIVSRVWVNAKQQISSTKAKPLVCNFIVRKMEAAFDTLHEKLLSTSISKNLRPVVATAWQYAKVEMVPPMTSQMFQGSLGKSIETTVGGVADKFIGGLEQKLNDIEAARILAIKQKEAALKAAAEKAKAEALKKAEEEKRLEAAKAKEAAKQAKAKEAAKEAKTKEAAKQAKTKEAAQPAKKVDPPKKETKSEVKAATKKPQKRVPPKTKKKAKTTRRKVKKGSPPKAKK</sequence>
<evidence type="ECO:0000256" key="1">
    <source>
        <dbReference type="SAM" id="MobiDB-lite"/>
    </source>
</evidence>
<feature type="compositionally biased region" description="Basic residues" evidence="1">
    <location>
        <begin position="199"/>
        <end position="232"/>
    </location>
</feature>